<proteinExistence type="predicted"/>
<feature type="non-terminal residue" evidence="1">
    <location>
        <position position="1"/>
    </location>
</feature>
<protein>
    <submittedName>
        <fullName evidence="1">Uncharacterized protein</fullName>
    </submittedName>
</protein>
<evidence type="ECO:0000313" key="1">
    <source>
        <dbReference type="EMBL" id="ONI46514.1"/>
    </source>
</evidence>
<name>A0ACC8XJK7_9FIRM</name>
<dbReference type="Proteomes" id="UP000188637">
    <property type="component" value="Unassembled WGS sequence"/>
</dbReference>
<dbReference type="EMBL" id="LJHD01000008">
    <property type="protein sequence ID" value="ONI46514.1"/>
    <property type="molecule type" value="Genomic_DNA"/>
</dbReference>
<comment type="caution">
    <text evidence="1">The sequence shown here is derived from an EMBL/GenBank/DDBJ whole genome shotgun (WGS) entry which is preliminary data.</text>
</comment>
<organism evidence="1 2">
    <name type="scientific">Candidatus Epulonipiscium fishelsonii</name>
    <dbReference type="NCBI Taxonomy" id="77094"/>
    <lineage>
        <taxon>Bacteria</taxon>
        <taxon>Bacillati</taxon>
        <taxon>Bacillota</taxon>
        <taxon>Clostridia</taxon>
        <taxon>Lachnospirales</taxon>
        <taxon>Lachnospiraceae</taxon>
        <taxon>Candidatus Epulonipiscium</taxon>
    </lineage>
</organism>
<keyword evidence="2" id="KW-1185">Reference proteome</keyword>
<reference evidence="1" key="1">
    <citation type="submission" date="2016-08" db="EMBL/GenBank/DDBJ databases">
        <authorList>
            <person name="Ngugi D.K."/>
            <person name="Miyake S."/>
            <person name="Stingl U."/>
        </authorList>
    </citation>
    <scope>NUCLEOTIDE SEQUENCE</scope>
    <source>
        <strain evidence="1">SCG-D08WGA-EpuloA1</strain>
    </source>
</reference>
<gene>
    <name evidence="1" type="ORF">AN640_03275</name>
</gene>
<evidence type="ECO:0000313" key="2">
    <source>
        <dbReference type="Proteomes" id="UP000188637"/>
    </source>
</evidence>
<sequence>NIEGYLNISTRVKSSGSLKEKILRYDYFSKYKTVEALYENLSDLVGIRIECRFIEDELTIYKLIKAHFNIAHEKYAGYSYNTKKENVFLEITSKQPKEQKNGIKMYRIDGKYLFKDQIINFEIQIKSLVNIFWSEIEHKVIYKNYNYIVADRFYKDIMRSIKNSLTTIDQQLLLISNQFERFKSTTFDVRSNQVETLLSKIIYDLFAERMKKDIGLLVDFRKSCDTLVKYILRDVSPSSNIHYNDILVAMLNRLNAIDESEINFNKVLLFERTLTFKNDFTLIIGKHIQSVLNKEFQWNLFFRILFYIEPENNTSDLENFLEFYKKRICNGLNTCRLKQIIGETATEKILEELLVKFASTFVEVNSVQLLYDNVIGELKKVLNSVLDKITKNVTNLNDWKNQKSIYLKLLWLRMLDLLDHNIDTQVMIDFIEEIRANDLNIDLHKNLQKYISNIQ</sequence>
<accession>A0ACC8XJK7</accession>